<keyword evidence="4" id="KW-1185">Reference proteome</keyword>
<dbReference type="OrthoDB" id="9933500at2"/>
<dbReference type="Proteomes" id="UP000265742">
    <property type="component" value="Unassembled WGS sequence"/>
</dbReference>
<dbReference type="PROSITE" id="PS51257">
    <property type="entry name" value="PROKAR_LIPOPROTEIN"/>
    <property type="match status" value="1"/>
</dbReference>
<feature type="region of interest" description="Disordered" evidence="1">
    <location>
        <begin position="26"/>
        <end position="46"/>
    </location>
</feature>
<evidence type="ECO:0000256" key="2">
    <source>
        <dbReference type="SAM" id="SignalP"/>
    </source>
</evidence>
<dbReference type="RefSeq" id="WP_119481206.1">
    <property type="nucleotide sequence ID" value="NZ_QXTG01000001.1"/>
</dbReference>
<keyword evidence="2" id="KW-0732">Signal</keyword>
<feature type="signal peptide" evidence="2">
    <location>
        <begin position="1"/>
        <end position="23"/>
    </location>
</feature>
<evidence type="ECO:0000313" key="4">
    <source>
        <dbReference type="Proteomes" id="UP000265742"/>
    </source>
</evidence>
<sequence>MHRSPAVLAAVLVAVALTTTGCAAGEPAATRSATRSPAETVTPLPTPAKAAGEVTRSVFADGSNEDPAGPMPSTGAVAVDVACAGVDGSTMTWSLVGGDGRPLGLSGTADCSGPPTTSWLGVTAERRPAEVRVRLLPASGVVAGYAVVRRGTP</sequence>
<feature type="chain" id="PRO_5017342168" evidence="2">
    <location>
        <begin position="24"/>
        <end position="153"/>
    </location>
</feature>
<organism evidence="3 4">
    <name type="scientific">Amnibacterium setariae</name>
    <dbReference type="NCBI Taxonomy" id="2306585"/>
    <lineage>
        <taxon>Bacteria</taxon>
        <taxon>Bacillati</taxon>
        <taxon>Actinomycetota</taxon>
        <taxon>Actinomycetes</taxon>
        <taxon>Micrococcales</taxon>
        <taxon>Microbacteriaceae</taxon>
        <taxon>Amnibacterium</taxon>
    </lineage>
</organism>
<evidence type="ECO:0000256" key="1">
    <source>
        <dbReference type="SAM" id="MobiDB-lite"/>
    </source>
</evidence>
<accession>A0A3A1U1W1</accession>
<evidence type="ECO:0000313" key="3">
    <source>
        <dbReference type="EMBL" id="RIX30844.1"/>
    </source>
</evidence>
<dbReference type="AlphaFoldDB" id="A0A3A1U1W1"/>
<dbReference type="EMBL" id="QXTG01000001">
    <property type="protein sequence ID" value="RIX30844.1"/>
    <property type="molecule type" value="Genomic_DNA"/>
</dbReference>
<reference evidence="4" key="1">
    <citation type="submission" date="2018-09" db="EMBL/GenBank/DDBJ databases">
        <authorList>
            <person name="Kim I."/>
        </authorList>
    </citation>
    <scope>NUCLEOTIDE SEQUENCE [LARGE SCALE GENOMIC DNA]</scope>
    <source>
        <strain evidence="4">DD4a</strain>
    </source>
</reference>
<protein>
    <submittedName>
        <fullName evidence="3">Uncharacterized protein</fullName>
    </submittedName>
</protein>
<proteinExistence type="predicted"/>
<gene>
    <name evidence="3" type="ORF">D1781_05460</name>
</gene>
<comment type="caution">
    <text evidence="3">The sequence shown here is derived from an EMBL/GenBank/DDBJ whole genome shotgun (WGS) entry which is preliminary data.</text>
</comment>
<name>A0A3A1U1W1_9MICO</name>